<feature type="transmembrane region" description="Helical" evidence="1">
    <location>
        <begin position="38"/>
        <end position="58"/>
    </location>
</feature>
<organism evidence="2 3">
    <name type="scientific">Halalkalibaculum roseum</name>
    <dbReference type="NCBI Taxonomy" id="2709311"/>
    <lineage>
        <taxon>Bacteria</taxon>
        <taxon>Pseudomonadati</taxon>
        <taxon>Balneolota</taxon>
        <taxon>Balneolia</taxon>
        <taxon>Balneolales</taxon>
        <taxon>Balneolaceae</taxon>
        <taxon>Halalkalibaculum</taxon>
    </lineage>
</organism>
<keyword evidence="1" id="KW-0812">Transmembrane</keyword>
<feature type="transmembrane region" description="Helical" evidence="1">
    <location>
        <begin position="70"/>
        <end position="87"/>
    </location>
</feature>
<feature type="transmembrane region" description="Helical" evidence="1">
    <location>
        <begin position="99"/>
        <end position="117"/>
    </location>
</feature>
<feature type="transmembrane region" description="Helical" evidence="1">
    <location>
        <begin position="7"/>
        <end position="32"/>
    </location>
</feature>
<dbReference type="Proteomes" id="UP000473278">
    <property type="component" value="Unassembled WGS sequence"/>
</dbReference>
<keyword evidence="1" id="KW-1133">Transmembrane helix</keyword>
<keyword evidence="3" id="KW-1185">Reference proteome</keyword>
<accession>A0A6M1ST23</accession>
<dbReference type="EMBL" id="JAALLT010000001">
    <property type="protein sequence ID" value="NGP75306.1"/>
    <property type="molecule type" value="Genomic_DNA"/>
</dbReference>
<dbReference type="AlphaFoldDB" id="A0A6M1ST23"/>
<protein>
    <submittedName>
        <fullName evidence="2">Uncharacterized protein</fullName>
    </submittedName>
</protein>
<keyword evidence="1" id="KW-0472">Membrane</keyword>
<evidence type="ECO:0000256" key="1">
    <source>
        <dbReference type="SAM" id="Phobius"/>
    </source>
</evidence>
<evidence type="ECO:0000313" key="2">
    <source>
        <dbReference type="EMBL" id="NGP75306.1"/>
    </source>
</evidence>
<name>A0A6M1ST23_9BACT</name>
<reference evidence="2 3" key="1">
    <citation type="submission" date="2020-02" db="EMBL/GenBank/DDBJ databases">
        <title>Balneolaceae bacterium YR4-1, complete genome.</title>
        <authorList>
            <person name="Li Y."/>
            <person name="Wu S."/>
        </authorList>
    </citation>
    <scope>NUCLEOTIDE SEQUENCE [LARGE SCALE GENOMIC DNA]</scope>
    <source>
        <strain evidence="2 3">YR4-1</strain>
    </source>
</reference>
<comment type="caution">
    <text evidence="2">The sequence shown here is derived from an EMBL/GenBank/DDBJ whole genome shotgun (WGS) entry which is preliminary data.</text>
</comment>
<dbReference type="RefSeq" id="WP_165138496.1">
    <property type="nucleotide sequence ID" value="NZ_JAALLT010000001.1"/>
</dbReference>
<gene>
    <name evidence="2" type="ORF">G3570_01580</name>
</gene>
<sequence>MDHWQRVFAYTTGALVIGLLIIIFTNSFLVYVSEPGSTGYLVLLAYGFVFLNLGFGVNRRFALKSERVPALHYTLAVLMVAPTLAWIYTKDTGLGSQQFVFTATIVFAAFLGTYYGIKKGTARRNSYLRQIYKDQEREMPDELKRPHDDLNKN</sequence>
<evidence type="ECO:0000313" key="3">
    <source>
        <dbReference type="Proteomes" id="UP000473278"/>
    </source>
</evidence>
<proteinExistence type="predicted"/>